<protein>
    <submittedName>
        <fullName evidence="1">Uncharacterized protein</fullName>
    </submittedName>
</protein>
<evidence type="ECO:0000313" key="1">
    <source>
        <dbReference type="EMBL" id="CAA9236663.1"/>
    </source>
</evidence>
<feature type="non-terminal residue" evidence="1">
    <location>
        <position position="70"/>
    </location>
</feature>
<organism evidence="1">
    <name type="scientific">uncultured Acidimicrobiales bacterium</name>
    <dbReference type="NCBI Taxonomy" id="310071"/>
    <lineage>
        <taxon>Bacteria</taxon>
        <taxon>Bacillati</taxon>
        <taxon>Actinomycetota</taxon>
        <taxon>Acidimicrobiia</taxon>
        <taxon>Acidimicrobiales</taxon>
        <taxon>environmental samples</taxon>
    </lineage>
</organism>
<dbReference type="EMBL" id="CADCTF010000082">
    <property type="protein sequence ID" value="CAA9236663.1"/>
    <property type="molecule type" value="Genomic_DNA"/>
</dbReference>
<dbReference type="AlphaFoldDB" id="A0A6J4HYX4"/>
<accession>A0A6J4HYX4</accession>
<proteinExistence type="predicted"/>
<sequence>MAEQRHADYAYRLAVEAQPAKELRVFGLGGWTVERFAARRRHLVELQWRAMRLRQRSLLTVFAVLGVAHA</sequence>
<reference evidence="1" key="1">
    <citation type="submission" date="2020-02" db="EMBL/GenBank/DDBJ databases">
        <authorList>
            <person name="Meier V. D."/>
        </authorList>
    </citation>
    <scope>NUCLEOTIDE SEQUENCE</scope>
    <source>
        <strain evidence="1">AVDCRST_MAG50</strain>
    </source>
</reference>
<gene>
    <name evidence="1" type="ORF">AVDCRST_MAG50-1436</name>
</gene>
<name>A0A6J4HYX4_9ACTN</name>